<feature type="transmembrane region" description="Helical" evidence="1">
    <location>
        <begin position="172"/>
        <end position="195"/>
    </location>
</feature>
<dbReference type="Proteomes" id="UP000238362">
    <property type="component" value="Unassembled WGS sequence"/>
</dbReference>
<dbReference type="InterPro" id="IPR017850">
    <property type="entry name" value="Alkaline_phosphatase_core_sf"/>
</dbReference>
<dbReference type="SUPFAM" id="SSF53649">
    <property type="entry name" value="Alkaline phosphatase-like"/>
    <property type="match status" value="1"/>
</dbReference>
<organism evidence="3 4">
    <name type="scientific">Prauserella shujinwangii</name>
    <dbReference type="NCBI Taxonomy" id="1453103"/>
    <lineage>
        <taxon>Bacteria</taxon>
        <taxon>Bacillati</taxon>
        <taxon>Actinomycetota</taxon>
        <taxon>Actinomycetes</taxon>
        <taxon>Pseudonocardiales</taxon>
        <taxon>Pseudonocardiaceae</taxon>
        <taxon>Prauserella</taxon>
    </lineage>
</organism>
<feature type="transmembrane region" description="Helical" evidence="1">
    <location>
        <begin position="82"/>
        <end position="104"/>
    </location>
</feature>
<sequence>MAVVSKEPGTEHVAAEGARRGRPARRVVSGTGTVVAAALVLAALVVPAEFGGLTPGAFVRLPLEGLLGAALILALGGRAQVVAAACAGAALGLLTVLRALHLGFDAVLHRPFDPVLDWPMLGPAVDYLGVTSGRAAAVGAVALAVAGAVAVVLLTTLAAWHLTRVLRRHRAVALRGLAVAVAGWLGFAITGAGLVPGTPFASLGTARFLHGEAHRVAASLRDREEFAELAAADAFHGTPGEELLTALRGKDVVLTFVESYGRVALADPEFAPEVGAVLDTGTRRLREAGFAARSAFLTSPTAGGGSWLAHATLLSGLWVDNEQRYRTLVASDRFSLTHAFRRADWRTVGVQPAIVRAWPEGAYYGYDRVRAADDLGYRGPRFGYATMPDQYVLAEFERAERAEPDHGPLAAVIPLVSSHGPWTATPRLIGWDQVGDGSVFHRMPSGAAGPGSGADRDRAERRADYRRAVEYSLNTLISYVETHGDDDLVLVFVGDHQPAPTVTGPDAGHDVPITIVARDRAVLERISGWNWDEGLRPGPRAPVWRMDAFRDRFLTAFGPREGAPGS</sequence>
<gene>
    <name evidence="3" type="ORF">B0I33_101244</name>
</gene>
<keyword evidence="4" id="KW-1185">Reference proteome</keyword>
<feature type="transmembrane region" description="Helical" evidence="1">
    <location>
        <begin position="135"/>
        <end position="160"/>
    </location>
</feature>
<name>A0A2T0M2V9_9PSEU</name>
<evidence type="ECO:0000259" key="2">
    <source>
        <dbReference type="Pfam" id="PF00884"/>
    </source>
</evidence>
<dbReference type="Gene3D" id="3.40.720.10">
    <property type="entry name" value="Alkaline Phosphatase, subunit A"/>
    <property type="match status" value="1"/>
</dbReference>
<comment type="caution">
    <text evidence="3">The sequence shown here is derived from an EMBL/GenBank/DDBJ whole genome shotgun (WGS) entry which is preliminary data.</text>
</comment>
<accession>A0A2T0M2V9</accession>
<protein>
    <recommendedName>
        <fullName evidence="2">Sulfatase N-terminal domain-containing protein</fullName>
    </recommendedName>
</protein>
<feature type="transmembrane region" description="Helical" evidence="1">
    <location>
        <begin position="27"/>
        <end position="45"/>
    </location>
</feature>
<dbReference type="InterPro" id="IPR000917">
    <property type="entry name" value="Sulfatase_N"/>
</dbReference>
<evidence type="ECO:0000256" key="1">
    <source>
        <dbReference type="SAM" id="Phobius"/>
    </source>
</evidence>
<dbReference type="AlphaFoldDB" id="A0A2T0M2V9"/>
<reference evidence="3 4" key="1">
    <citation type="submission" date="2018-03" db="EMBL/GenBank/DDBJ databases">
        <title>Genomic Encyclopedia of Type Strains, Phase III (KMG-III): the genomes of soil and plant-associated and newly described type strains.</title>
        <authorList>
            <person name="Whitman W."/>
        </authorList>
    </citation>
    <scope>NUCLEOTIDE SEQUENCE [LARGE SCALE GENOMIC DNA]</scope>
    <source>
        <strain evidence="3 4">CGMCC 4.7125</strain>
    </source>
</reference>
<keyword evidence="1" id="KW-0812">Transmembrane</keyword>
<keyword evidence="1" id="KW-1133">Transmembrane helix</keyword>
<feature type="transmembrane region" description="Helical" evidence="1">
    <location>
        <begin position="57"/>
        <end position="75"/>
    </location>
</feature>
<proteinExistence type="predicted"/>
<dbReference type="OrthoDB" id="1376015at2"/>
<evidence type="ECO:0000313" key="3">
    <source>
        <dbReference type="EMBL" id="PRX51091.1"/>
    </source>
</evidence>
<keyword evidence="1" id="KW-0472">Membrane</keyword>
<evidence type="ECO:0000313" key="4">
    <source>
        <dbReference type="Proteomes" id="UP000238362"/>
    </source>
</evidence>
<dbReference type="Pfam" id="PF00884">
    <property type="entry name" value="Sulfatase"/>
    <property type="match status" value="1"/>
</dbReference>
<feature type="domain" description="Sulfatase N-terminal" evidence="2">
    <location>
        <begin position="295"/>
        <end position="500"/>
    </location>
</feature>
<dbReference type="RefSeq" id="WP_106176609.1">
    <property type="nucleotide sequence ID" value="NZ_PVNH01000001.1"/>
</dbReference>
<dbReference type="EMBL" id="PVNH01000001">
    <property type="protein sequence ID" value="PRX51091.1"/>
    <property type="molecule type" value="Genomic_DNA"/>
</dbReference>